<name>K2QWG2_METFP</name>
<gene>
    <name evidence="1" type="ORF">A994_12328</name>
</gene>
<dbReference type="RefSeq" id="WP_004031998.1">
    <property type="nucleotide sequence ID" value="NZ_AMPO01000014.1"/>
</dbReference>
<keyword evidence="2" id="KW-1185">Reference proteome</keyword>
<proteinExistence type="predicted"/>
<dbReference type="PATRIC" id="fig|1204725.3.peg.2475"/>
<dbReference type="OrthoDB" id="33422at2157"/>
<protein>
    <submittedName>
        <fullName evidence="1">Cell cycle control ATPase</fullName>
    </submittedName>
</protein>
<evidence type="ECO:0000313" key="2">
    <source>
        <dbReference type="Proteomes" id="UP000007360"/>
    </source>
</evidence>
<dbReference type="Gene3D" id="3.40.50.620">
    <property type="entry name" value="HUPs"/>
    <property type="match status" value="1"/>
</dbReference>
<reference evidence="1 2" key="1">
    <citation type="journal article" date="2012" name="J. Bacteriol.">
        <title>Draft genome sequence of Methanobacterium formicicum DSM 3637, an archaebacterium isolated from the methane producer amoeba Pelomyxa palustris.</title>
        <authorList>
            <person name="Gutierrez G."/>
        </authorList>
    </citation>
    <scope>NUCLEOTIDE SEQUENCE [LARGE SCALE GENOMIC DNA]</scope>
    <source>
        <strain evidence="2">DSM 3637 / PP1</strain>
    </source>
</reference>
<dbReference type="EMBL" id="AMPO01000014">
    <property type="protein sequence ID" value="EKF84663.1"/>
    <property type="molecule type" value="Genomic_DNA"/>
</dbReference>
<dbReference type="InterPro" id="IPR014729">
    <property type="entry name" value="Rossmann-like_a/b/a_fold"/>
</dbReference>
<organism evidence="1 2">
    <name type="scientific">Methanobacterium formicicum (strain DSM 3637 / PP1)</name>
    <dbReference type="NCBI Taxonomy" id="1204725"/>
    <lineage>
        <taxon>Archaea</taxon>
        <taxon>Methanobacteriati</taxon>
        <taxon>Methanobacteriota</taxon>
        <taxon>Methanomada group</taxon>
        <taxon>Methanobacteria</taxon>
        <taxon>Methanobacteriales</taxon>
        <taxon>Methanobacteriaceae</taxon>
        <taxon>Methanobacterium</taxon>
    </lineage>
</organism>
<comment type="caution">
    <text evidence="1">The sequence shown here is derived from an EMBL/GenBank/DDBJ whole genome shotgun (WGS) entry which is preliminary data.</text>
</comment>
<dbReference type="AlphaFoldDB" id="K2QWG2"/>
<dbReference type="Proteomes" id="UP000007360">
    <property type="component" value="Unassembled WGS sequence"/>
</dbReference>
<sequence length="235" mass="27094">MTIKQEVVKFLQKNGVETRFISIVDEKVYVNNLKLSRFSRKKEDIFLEKFPNFEIRRSKVFQKICSRASRVLKNALSPHDRIILSNPSNCANLALYTVLEPYTRKYGAELLLQADDVGRWSELKLQEKKSELNMDSMALPLTLDGEVEHILETMLHGEKLELLSSHTSRNGLKMVYPLINVPASWIEKWVEIEGLNCVLEENNGLPVEILEFLEGFIPDVREKMMSSAFYLTGDK</sequence>
<accession>K2QWG2</accession>
<evidence type="ECO:0000313" key="1">
    <source>
        <dbReference type="EMBL" id="EKF84663.1"/>
    </source>
</evidence>